<dbReference type="AlphaFoldDB" id="L1I8D0"/>
<dbReference type="HOGENOM" id="CLU_777177_0_0_1"/>
<protein>
    <submittedName>
        <fullName evidence="2 3">Uncharacterized protein</fullName>
    </submittedName>
</protein>
<feature type="region of interest" description="Disordered" evidence="1">
    <location>
        <begin position="110"/>
        <end position="131"/>
    </location>
</feature>
<dbReference type="Proteomes" id="UP000011087">
    <property type="component" value="Unassembled WGS sequence"/>
</dbReference>
<evidence type="ECO:0000256" key="1">
    <source>
        <dbReference type="SAM" id="MobiDB-lite"/>
    </source>
</evidence>
<evidence type="ECO:0000313" key="2">
    <source>
        <dbReference type="EMBL" id="EKX32488.1"/>
    </source>
</evidence>
<feature type="region of interest" description="Disordered" evidence="1">
    <location>
        <begin position="226"/>
        <end position="290"/>
    </location>
</feature>
<organism evidence="2">
    <name type="scientific">Guillardia theta (strain CCMP2712)</name>
    <name type="common">Cryptophyte</name>
    <dbReference type="NCBI Taxonomy" id="905079"/>
    <lineage>
        <taxon>Eukaryota</taxon>
        <taxon>Cryptophyceae</taxon>
        <taxon>Pyrenomonadales</taxon>
        <taxon>Geminigeraceae</taxon>
        <taxon>Guillardia</taxon>
    </lineage>
</organism>
<reference evidence="3" key="3">
    <citation type="submission" date="2016-03" db="UniProtKB">
        <authorList>
            <consortium name="EnsemblProtists"/>
        </authorList>
    </citation>
    <scope>IDENTIFICATION</scope>
</reference>
<feature type="compositionally biased region" description="Basic and acidic residues" evidence="1">
    <location>
        <begin position="226"/>
        <end position="244"/>
    </location>
</feature>
<dbReference type="EnsemblProtists" id="EKX32488">
    <property type="protein sequence ID" value="EKX32488"/>
    <property type="gene ID" value="GUITHDRAFT_148600"/>
</dbReference>
<feature type="compositionally biased region" description="Basic and acidic residues" evidence="1">
    <location>
        <begin position="266"/>
        <end position="290"/>
    </location>
</feature>
<sequence length="357" mass="40555">MRKVGPLKPSRCRTRSEIICTQALIAIASDRILRHPRRNELSTNASIPAIIIRNAFLAMTIASSSVFMPSMLVWGRGVRTATALPVLAPRPLALQPQAACFKRSNMGLRMQLKPNEPESQASMKEERRGRGEGTDIVLGHRLHLRFFPGPSSGPPLGLRAFRTGVDKVRDEALSYLKEAREIIGDDAPDQTSAYLLALRMSTRDMEREMEYKWALKEMEREMMRNAETQPHKENTETPQKDTETPQKNTETPQKNTETPQKNTETPQKDTETPQKDIETPQKDTETPQKENTYETYQLQALEQEANIVELNASQQTFQAEAEMQLKIQRCEQLVHYYKRQLSDLTQRSASICLTCAG</sequence>
<dbReference type="GeneID" id="17289218"/>
<proteinExistence type="predicted"/>
<evidence type="ECO:0000313" key="4">
    <source>
        <dbReference type="Proteomes" id="UP000011087"/>
    </source>
</evidence>
<name>L1I8D0_GUITC</name>
<keyword evidence="4" id="KW-1185">Reference proteome</keyword>
<dbReference type="RefSeq" id="XP_005819468.1">
    <property type="nucleotide sequence ID" value="XM_005819411.1"/>
</dbReference>
<evidence type="ECO:0000313" key="3">
    <source>
        <dbReference type="EnsemblProtists" id="EKX32488"/>
    </source>
</evidence>
<dbReference type="KEGG" id="gtt:GUITHDRAFT_148600"/>
<reference evidence="4" key="2">
    <citation type="submission" date="2012-11" db="EMBL/GenBank/DDBJ databases">
        <authorList>
            <person name="Kuo A."/>
            <person name="Curtis B.A."/>
            <person name="Tanifuji G."/>
            <person name="Burki F."/>
            <person name="Gruber A."/>
            <person name="Irimia M."/>
            <person name="Maruyama S."/>
            <person name="Arias M.C."/>
            <person name="Ball S.G."/>
            <person name="Gile G.H."/>
            <person name="Hirakawa Y."/>
            <person name="Hopkins J.F."/>
            <person name="Rensing S.A."/>
            <person name="Schmutz J."/>
            <person name="Symeonidi A."/>
            <person name="Elias M."/>
            <person name="Eveleigh R.J."/>
            <person name="Herman E.K."/>
            <person name="Klute M.J."/>
            <person name="Nakayama T."/>
            <person name="Obornik M."/>
            <person name="Reyes-Prieto A."/>
            <person name="Armbrust E.V."/>
            <person name="Aves S.J."/>
            <person name="Beiko R.G."/>
            <person name="Coutinho P."/>
            <person name="Dacks J.B."/>
            <person name="Durnford D.G."/>
            <person name="Fast N.M."/>
            <person name="Green B.R."/>
            <person name="Grisdale C."/>
            <person name="Hempe F."/>
            <person name="Henrissat B."/>
            <person name="Hoppner M.P."/>
            <person name="Ishida K.-I."/>
            <person name="Kim E."/>
            <person name="Koreny L."/>
            <person name="Kroth P.G."/>
            <person name="Liu Y."/>
            <person name="Malik S.-B."/>
            <person name="Maier U.G."/>
            <person name="McRose D."/>
            <person name="Mock T."/>
            <person name="Neilson J.A."/>
            <person name="Onodera N.T."/>
            <person name="Poole A.M."/>
            <person name="Pritham E.J."/>
            <person name="Richards T.A."/>
            <person name="Rocap G."/>
            <person name="Roy S.W."/>
            <person name="Sarai C."/>
            <person name="Schaack S."/>
            <person name="Shirato S."/>
            <person name="Slamovits C.H."/>
            <person name="Spencer D.F."/>
            <person name="Suzuki S."/>
            <person name="Worden A.Z."/>
            <person name="Zauner S."/>
            <person name="Barry K."/>
            <person name="Bell C."/>
            <person name="Bharti A.K."/>
            <person name="Crow J.A."/>
            <person name="Grimwood J."/>
            <person name="Kramer R."/>
            <person name="Lindquist E."/>
            <person name="Lucas S."/>
            <person name="Salamov A."/>
            <person name="McFadden G.I."/>
            <person name="Lane C.E."/>
            <person name="Keeling P.J."/>
            <person name="Gray M.W."/>
            <person name="Grigoriev I.V."/>
            <person name="Archibald J.M."/>
        </authorList>
    </citation>
    <scope>NUCLEOTIDE SEQUENCE</scope>
    <source>
        <strain evidence="4">CCMP2712</strain>
    </source>
</reference>
<gene>
    <name evidence="2" type="ORF">GUITHDRAFT_148600</name>
</gene>
<reference evidence="2 4" key="1">
    <citation type="journal article" date="2012" name="Nature">
        <title>Algal genomes reveal evolutionary mosaicism and the fate of nucleomorphs.</title>
        <authorList>
            <consortium name="DOE Joint Genome Institute"/>
            <person name="Curtis B.A."/>
            <person name="Tanifuji G."/>
            <person name="Burki F."/>
            <person name="Gruber A."/>
            <person name="Irimia M."/>
            <person name="Maruyama S."/>
            <person name="Arias M.C."/>
            <person name="Ball S.G."/>
            <person name="Gile G.H."/>
            <person name="Hirakawa Y."/>
            <person name="Hopkins J.F."/>
            <person name="Kuo A."/>
            <person name="Rensing S.A."/>
            <person name="Schmutz J."/>
            <person name="Symeonidi A."/>
            <person name="Elias M."/>
            <person name="Eveleigh R.J."/>
            <person name="Herman E.K."/>
            <person name="Klute M.J."/>
            <person name="Nakayama T."/>
            <person name="Obornik M."/>
            <person name="Reyes-Prieto A."/>
            <person name="Armbrust E.V."/>
            <person name="Aves S.J."/>
            <person name="Beiko R.G."/>
            <person name="Coutinho P."/>
            <person name="Dacks J.B."/>
            <person name="Durnford D.G."/>
            <person name="Fast N.M."/>
            <person name="Green B.R."/>
            <person name="Grisdale C.J."/>
            <person name="Hempel F."/>
            <person name="Henrissat B."/>
            <person name="Hoppner M.P."/>
            <person name="Ishida K."/>
            <person name="Kim E."/>
            <person name="Koreny L."/>
            <person name="Kroth P.G."/>
            <person name="Liu Y."/>
            <person name="Malik S.B."/>
            <person name="Maier U.G."/>
            <person name="McRose D."/>
            <person name="Mock T."/>
            <person name="Neilson J.A."/>
            <person name="Onodera N.T."/>
            <person name="Poole A.M."/>
            <person name="Pritham E.J."/>
            <person name="Richards T.A."/>
            <person name="Rocap G."/>
            <person name="Roy S.W."/>
            <person name="Sarai C."/>
            <person name="Schaack S."/>
            <person name="Shirato S."/>
            <person name="Slamovits C.H."/>
            <person name="Spencer D.F."/>
            <person name="Suzuki S."/>
            <person name="Worden A.Z."/>
            <person name="Zauner S."/>
            <person name="Barry K."/>
            <person name="Bell C."/>
            <person name="Bharti A.K."/>
            <person name="Crow J.A."/>
            <person name="Grimwood J."/>
            <person name="Kramer R."/>
            <person name="Lindquist E."/>
            <person name="Lucas S."/>
            <person name="Salamov A."/>
            <person name="McFadden G.I."/>
            <person name="Lane C.E."/>
            <person name="Keeling P.J."/>
            <person name="Gray M.W."/>
            <person name="Grigoriev I.V."/>
            <person name="Archibald J.M."/>
        </authorList>
    </citation>
    <scope>NUCLEOTIDE SEQUENCE</scope>
    <source>
        <strain evidence="2 4">CCMP2712</strain>
    </source>
</reference>
<accession>L1I8D0</accession>
<feature type="compositionally biased region" description="Polar residues" evidence="1">
    <location>
        <begin position="245"/>
        <end position="265"/>
    </location>
</feature>
<dbReference type="PaxDb" id="55529-EKX32488"/>
<dbReference type="EMBL" id="JH993187">
    <property type="protein sequence ID" value="EKX32488.1"/>
    <property type="molecule type" value="Genomic_DNA"/>
</dbReference>